<keyword evidence="2" id="KW-0472">Membrane</keyword>
<dbReference type="InParanoid" id="A0A665XAD6"/>
<evidence type="ECO:0000313" key="3">
    <source>
        <dbReference type="Ensembl" id="ENSENLP00000053333.1"/>
    </source>
</evidence>
<dbReference type="Proteomes" id="UP000472264">
    <property type="component" value="Chromosome 19"/>
</dbReference>
<sequence>MGESCPEGHFWDPLVKLCVTCQLACQQQQVIRRCISYCAPIALEDSTVLLYFLLVLCIVLLFSSLSLTLAVFLRGSRARTSIQEAKKANHNNEHGIQLGKEIGLPGGQLRQSPKDCETNLRSDDSSPTETCVCVHCFPDLKQQSQGNDRLLRAPVLTRTQIHKGGPLWTEESPHFSGRDAQEGAVR</sequence>
<accession>A0A665XAD6</accession>
<evidence type="ECO:0000313" key="4">
    <source>
        <dbReference type="Proteomes" id="UP000472264"/>
    </source>
</evidence>
<keyword evidence="4" id="KW-1185">Reference proteome</keyword>
<feature type="region of interest" description="Disordered" evidence="1">
    <location>
        <begin position="163"/>
        <end position="186"/>
    </location>
</feature>
<proteinExistence type="predicted"/>
<reference evidence="3" key="3">
    <citation type="submission" date="2025-09" db="UniProtKB">
        <authorList>
            <consortium name="Ensembl"/>
        </authorList>
    </citation>
    <scope>IDENTIFICATION</scope>
</reference>
<evidence type="ECO:0000256" key="2">
    <source>
        <dbReference type="SAM" id="Phobius"/>
    </source>
</evidence>
<organism evidence="3 4">
    <name type="scientific">Echeneis naucrates</name>
    <name type="common">Live sharksucker</name>
    <dbReference type="NCBI Taxonomy" id="173247"/>
    <lineage>
        <taxon>Eukaryota</taxon>
        <taxon>Metazoa</taxon>
        <taxon>Chordata</taxon>
        <taxon>Craniata</taxon>
        <taxon>Vertebrata</taxon>
        <taxon>Euteleostomi</taxon>
        <taxon>Actinopterygii</taxon>
        <taxon>Neopterygii</taxon>
        <taxon>Teleostei</taxon>
        <taxon>Neoteleostei</taxon>
        <taxon>Acanthomorphata</taxon>
        <taxon>Carangaria</taxon>
        <taxon>Carangiformes</taxon>
        <taxon>Echeneidae</taxon>
        <taxon>Echeneis</taxon>
    </lineage>
</organism>
<dbReference type="PANTHER" id="PTHR15511">
    <property type="entry name" value="TUMOR NECROSIS FACTOR RECEPTOR SUPERFAMILY MEMBER 13B"/>
    <property type="match status" value="1"/>
</dbReference>
<dbReference type="InterPro" id="IPR022317">
    <property type="entry name" value="TNFR_13B"/>
</dbReference>
<dbReference type="AlphaFoldDB" id="A0A665XAD6"/>
<reference evidence="3" key="2">
    <citation type="submission" date="2025-08" db="UniProtKB">
        <authorList>
            <consortium name="Ensembl"/>
        </authorList>
    </citation>
    <scope>IDENTIFICATION</scope>
</reference>
<dbReference type="Ensembl" id="ENSENLT00000054606.1">
    <property type="protein sequence ID" value="ENSENLP00000053333.1"/>
    <property type="gene ID" value="ENSENLG00000022265.1"/>
</dbReference>
<dbReference type="GO" id="GO:0002244">
    <property type="term" value="P:hematopoietic progenitor cell differentiation"/>
    <property type="evidence" value="ECO:0007669"/>
    <property type="project" value="TreeGrafter"/>
</dbReference>
<dbReference type="PANTHER" id="PTHR15511:SF2">
    <property type="entry name" value="TUMOR NECROSIS FACTOR RECEPTOR SUPERFAMILY MEMBER 13B"/>
    <property type="match status" value="1"/>
</dbReference>
<dbReference type="GO" id="GO:0030889">
    <property type="term" value="P:negative regulation of B cell proliferation"/>
    <property type="evidence" value="ECO:0007669"/>
    <property type="project" value="TreeGrafter"/>
</dbReference>
<keyword evidence="2" id="KW-1133">Transmembrane helix</keyword>
<dbReference type="SUPFAM" id="SSF57586">
    <property type="entry name" value="TNF receptor-like"/>
    <property type="match status" value="1"/>
</dbReference>
<reference evidence="3" key="1">
    <citation type="submission" date="2021-04" db="EMBL/GenBank/DDBJ databases">
        <authorList>
            <consortium name="Wellcome Sanger Institute Data Sharing"/>
        </authorList>
    </citation>
    <scope>NUCLEOTIDE SEQUENCE [LARGE SCALE GENOMIC DNA]</scope>
</reference>
<keyword evidence="2" id="KW-0812">Transmembrane</keyword>
<dbReference type="OMA" id="SYLACRE"/>
<feature type="transmembrane region" description="Helical" evidence="2">
    <location>
        <begin position="49"/>
        <end position="73"/>
    </location>
</feature>
<evidence type="ECO:0000256" key="1">
    <source>
        <dbReference type="SAM" id="MobiDB-lite"/>
    </source>
</evidence>
<evidence type="ECO:0008006" key="5">
    <source>
        <dbReference type="Google" id="ProtNLM"/>
    </source>
</evidence>
<dbReference type="GO" id="GO:0001782">
    <property type="term" value="P:B cell homeostasis"/>
    <property type="evidence" value="ECO:0007669"/>
    <property type="project" value="TreeGrafter"/>
</dbReference>
<dbReference type="Gene3D" id="4.10.1290.10">
    <property type="entry name" value="Tumor necrosis factor receptor superfamily"/>
    <property type="match status" value="1"/>
</dbReference>
<protein>
    <recommendedName>
        <fullName evidence="5">TACI cysteine-rich domain-containing protein</fullName>
    </recommendedName>
</protein>
<name>A0A665XAD6_ECHNA</name>
<dbReference type="GO" id="GO:0005886">
    <property type="term" value="C:plasma membrane"/>
    <property type="evidence" value="ECO:0007669"/>
    <property type="project" value="InterPro"/>
</dbReference>
<feature type="compositionally biased region" description="Basic and acidic residues" evidence="1">
    <location>
        <begin position="171"/>
        <end position="186"/>
    </location>
</feature>